<protein>
    <recommendedName>
        <fullName evidence="1">NAF domain-containing protein</fullName>
    </recommendedName>
</protein>
<evidence type="ECO:0000313" key="3">
    <source>
        <dbReference type="Proteomes" id="UP000541444"/>
    </source>
</evidence>
<proteinExistence type="predicted"/>
<dbReference type="Proteomes" id="UP000541444">
    <property type="component" value="Unassembled WGS sequence"/>
</dbReference>
<dbReference type="AlphaFoldDB" id="A0A7J7P126"/>
<dbReference type="Gene3D" id="3.30.310.80">
    <property type="entry name" value="Kinase associated domain 1, KA1"/>
    <property type="match status" value="1"/>
</dbReference>
<gene>
    <name evidence="2" type="ORF">GIB67_028455</name>
</gene>
<evidence type="ECO:0000313" key="2">
    <source>
        <dbReference type="EMBL" id="KAF6173157.1"/>
    </source>
</evidence>
<feature type="non-terminal residue" evidence="2">
    <location>
        <position position="1"/>
    </location>
</feature>
<dbReference type="Pfam" id="PF03822">
    <property type="entry name" value="NAF"/>
    <property type="match status" value="1"/>
</dbReference>
<reference evidence="2 3" key="1">
    <citation type="journal article" date="2020" name="IScience">
        <title>Genome Sequencing of the Endangered Kingdonia uniflora (Circaeasteraceae, Ranunculales) Reveals Potential Mechanisms of Evolutionary Specialization.</title>
        <authorList>
            <person name="Sun Y."/>
            <person name="Deng T."/>
            <person name="Zhang A."/>
            <person name="Moore M.J."/>
            <person name="Landis J.B."/>
            <person name="Lin N."/>
            <person name="Zhang H."/>
            <person name="Zhang X."/>
            <person name="Huang J."/>
            <person name="Zhang X."/>
            <person name="Sun H."/>
            <person name="Wang H."/>
        </authorList>
    </citation>
    <scope>NUCLEOTIDE SEQUENCE [LARGE SCALE GENOMIC DNA]</scope>
    <source>
        <strain evidence="2">TB1705</strain>
        <tissue evidence="2">Leaf</tissue>
    </source>
</reference>
<organism evidence="2 3">
    <name type="scientific">Kingdonia uniflora</name>
    <dbReference type="NCBI Taxonomy" id="39325"/>
    <lineage>
        <taxon>Eukaryota</taxon>
        <taxon>Viridiplantae</taxon>
        <taxon>Streptophyta</taxon>
        <taxon>Embryophyta</taxon>
        <taxon>Tracheophyta</taxon>
        <taxon>Spermatophyta</taxon>
        <taxon>Magnoliopsida</taxon>
        <taxon>Ranunculales</taxon>
        <taxon>Circaeasteraceae</taxon>
        <taxon>Kingdonia</taxon>
    </lineage>
</organism>
<accession>A0A7J7P126</accession>
<dbReference type="EMBL" id="JACGCM010000354">
    <property type="protein sequence ID" value="KAF6173157.1"/>
    <property type="molecule type" value="Genomic_DNA"/>
</dbReference>
<comment type="caution">
    <text evidence="2">The sequence shown here is derived from an EMBL/GenBank/DDBJ whole genome shotgun (WGS) entry which is preliminary data.</text>
</comment>
<sequence>SIVKRETQFTSQHSANEIVLKIEEAAKPLGFKVQKQNYKESGDVMRNIPGHLSDDLTMNNIKGKCDESEDDSSVNAKSDVDMKECVQHQDDHNIESGRRENSKLDMNGKHFEDKAVNFSGKTSSAMHVPYLRSLNGDSEKQQMPVVTCNSMVPQVPHVVGDTTLGTPTKASRSLGDSISNIAKVSKFAG</sequence>
<feature type="domain" description="NAF" evidence="1">
    <location>
        <begin position="6"/>
        <end position="35"/>
    </location>
</feature>
<dbReference type="InterPro" id="IPR004041">
    <property type="entry name" value="NAF_dom"/>
</dbReference>
<dbReference type="GO" id="GO:0007165">
    <property type="term" value="P:signal transduction"/>
    <property type="evidence" value="ECO:0007669"/>
    <property type="project" value="InterPro"/>
</dbReference>
<evidence type="ECO:0000259" key="1">
    <source>
        <dbReference type="Pfam" id="PF03822"/>
    </source>
</evidence>
<keyword evidence="3" id="KW-1185">Reference proteome</keyword>
<name>A0A7J7P126_9MAGN</name>
<dbReference type="OrthoDB" id="1927112at2759"/>